<comment type="caution">
    <text evidence="2">The sequence shown here is derived from an EMBL/GenBank/DDBJ whole genome shotgun (WGS) entry which is preliminary data.</text>
</comment>
<accession>A0A9P7BIX1</accession>
<reference evidence="2" key="1">
    <citation type="journal article" date="2020" name="Microb. Genom.">
        <title>Genetic diversity of clinical and environmental Mucorales isolates obtained from an investigation of mucormycosis cases among solid organ transplant recipients.</title>
        <authorList>
            <person name="Nguyen M.H."/>
            <person name="Kaul D."/>
            <person name="Muto C."/>
            <person name="Cheng S.J."/>
            <person name="Richter R.A."/>
            <person name="Bruno V.M."/>
            <person name="Liu G."/>
            <person name="Beyhan S."/>
            <person name="Sundermann A.J."/>
            <person name="Mounaud S."/>
            <person name="Pasculle A.W."/>
            <person name="Nierman W.C."/>
            <person name="Driscoll E."/>
            <person name="Cumbie R."/>
            <person name="Clancy C.J."/>
            <person name="Dupont C.L."/>
        </authorList>
    </citation>
    <scope>NUCLEOTIDE SEQUENCE</scope>
    <source>
        <strain evidence="2">GL11</strain>
    </source>
</reference>
<evidence type="ECO:0000313" key="2">
    <source>
        <dbReference type="EMBL" id="KAG1273377.1"/>
    </source>
</evidence>
<dbReference type="EMBL" id="JAANQT010013095">
    <property type="protein sequence ID" value="KAG1273377.1"/>
    <property type="molecule type" value="Genomic_DNA"/>
</dbReference>
<evidence type="ECO:0000313" key="3">
    <source>
        <dbReference type="Proteomes" id="UP000716291"/>
    </source>
</evidence>
<sequence>MPALAKAWRGATLRTRWCICCKPGSTLPPWPPIFVIGRCPMPACRSLRFQRNPRHDRRDIRSRACQRQPRSLPAHRRKPDRRAEGH</sequence>
<proteinExistence type="predicted"/>
<keyword evidence="3" id="KW-1185">Reference proteome</keyword>
<name>A0A9P7BIX1_RHIOR</name>
<organism evidence="2 3">
    <name type="scientific">Rhizopus oryzae</name>
    <name type="common">Mucormycosis agent</name>
    <name type="synonym">Rhizopus arrhizus var. delemar</name>
    <dbReference type="NCBI Taxonomy" id="64495"/>
    <lineage>
        <taxon>Eukaryota</taxon>
        <taxon>Fungi</taxon>
        <taxon>Fungi incertae sedis</taxon>
        <taxon>Mucoromycota</taxon>
        <taxon>Mucoromycotina</taxon>
        <taxon>Mucoromycetes</taxon>
        <taxon>Mucorales</taxon>
        <taxon>Mucorineae</taxon>
        <taxon>Rhizopodaceae</taxon>
        <taxon>Rhizopus</taxon>
    </lineage>
</organism>
<evidence type="ECO:0000256" key="1">
    <source>
        <dbReference type="SAM" id="MobiDB-lite"/>
    </source>
</evidence>
<protein>
    <submittedName>
        <fullName evidence="2">Uncharacterized protein</fullName>
    </submittedName>
</protein>
<feature type="region of interest" description="Disordered" evidence="1">
    <location>
        <begin position="50"/>
        <end position="86"/>
    </location>
</feature>
<gene>
    <name evidence="2" type="ORF">G6F64_015363</name>
</gene>
<dbReference type="AlphaFoldDB" id="A0A9P7BIX1"/>
<dbReference type="Proteomes" id="UP000716291">
    <property type="component" value="Unassembled WGS sequence"/>
</dbReference>